<protein>
    <submittedName>
        <fullName evidence="3">Uncharacterized protein</fullName>
    </submittedName>
</protein>
<proteinExistence type="predicted"/>
<evidence type="ECO:0000256" key="2">
    <source>
        <dbReference type="SAM" id="SignalP"/>
    </source>
</evidence>
<feature type="chain" id="PRO_5045154827" evidence="2">
    <location>
        <begin position="19"/>
        <end position="168"/>
    </location>
</feature>
<evidence type="ECO:0000256" key="1">
    <source>
        <dbReference type="SAM" id="MobiDB-lite"/>
    </source>
</evidence>
<name>A0ABN8AUF0_CHISP</name>
<feature type="region of interest" description="Disordered" evidence="1">
    <location>
        <begin position="104"/>
        <end position="126"/>
    </location>
</feature>
<dbReference type="EMBL" id="OU963905">
    <property type="protein sequence ID" value="CAH0398716.1"/>
    <property type="molecule type" value="Genomic_DNA"/>
</dbReference>
<gene>
    <name evidence="3" type="ORF">CHILSU_LOCUS1840</name>
</gene>
<evidence type="ECO:0000313" key="4">
    <source>
        <dbReference type="Proteomes" id="UP001153292"/>
    </source>
</evidence>
<keyword evidence="4" id="KW-1185">Reference proteome</keyword>
<feature type="signal peptide" evidence="2">
    <location>
        <begin position="1"/>
        <end position="18"/>
    </location>
</feature>
<evidence type="ECO:0000313" key="3">
    <source>
        <dbReference type="EMBL" id="CAH0398716.1"/>
    </source>
</evidence>
<dbReference type="Proteomes" id="UP001153292">
    <property type="component" value="Chromosome 12"/>
</dbReference>
<keyword evidence="2" id="KW-0732">Signal</keyword>
<reference evidence="3" key="1">
    <citation type="submission" date="2021-12" db="EMBL/GenBank/DDBJ databases">
        <authorList>
            <person name="King R."/>
        </authorList>
    </citation>
    <scope>NUCLEOTIDE SEQUENCE</scope>
</reference>
<sequence length="168" mass="17980">MLSRILFVVFVTTTFCEAASLIYASPTAVSHQSRVDIKHTPGFLSAPLIYSPTILAGANEVTNGAVITPVLAVDTVLTPVALSFFNNLPLARALKTPISIEKLQEEGEKDEMKTSGSKFESDNETPNKHVTFVVKSDENILSSDGGIGVIENNEKASSTSEPREAVTV</sequence>
<feature type="region of interest" description="Disordered" evidence="1">
    <location>
        <begin position="145"/>
        <end position="168"/>
    </location>
</feature>
<accession>A0ABN8AUF0</accession>
<organism evidence="3 4">
    <name type="scientific">Chilo suppressalis</name>
    <name type="common">Asiatic rice borer moth</name>
    <dbReference type="NCBI Taxonomy" id="168631"/>
    <lineage>
        <taxon>Eukaryota</taxon>
        <taxon>Metazoa</taxon>
        <taxon>Ecdysozoa</taxon>
        <taxon>Arthropoda</taxon>
        <taxon>Hexapoda</taxon>
        <taxon>Insecta</taxon>
        <taxon>Pterygota</taxon>
        <taxon>Neoptera</taxon>
        <taxon>Endopterygota</taxon>
        <taxon>Lepidoptera</taxon>
        <taxon>Glossata</taxon>
        <taxon>Ditrysia</taxon>
        <taxon>Pyraloidea</taxon>
        <taxon>Crambidae</taxon>
        <taxon>Crambinae</taxon>
        <taxon>Chilo</taxon>
    </lineage>
</organism>